<dbReference type="InterPro" id="IPR006214">
    <property type="entry name" value="Bax_inhibitor_1-related"/>
</dbReference>
<dbReference type="Proteomes" id="UP001627284">
    <property type="component" value="Unassembled WGS sequence"/>
</dbReference>
<protein>
    <submittedName>
        <fullName evidence="6">Uncharacterized protein</fullName>
    </submittedName>
</protein>
<dbReference type="PANTHER" id="PTHR23291">
    <property type="entry name" value="BAX INHIBITOR-RELATED"/>
    <property type="match status" value="1"/>
</dbReference>
<evidence type="ECO:0000313" key="7">
    <source>
        <dbReference type="Proteomes" id="UP001627284"/>
    </source>
</evidence>
<evidence type="ECO:0000256" key="2">
    <source>
        <dbReference type="ARBA" id="ARBA00022692"/>
    </source>
</evidence>
<feature type="transmembrane region" description="Helical" evidence="5">
    <location>
        <begin position="123"/>
        <end position="143"/>
    </location>
</feature>
<gene>
    <name evidence="6" type="ORF">AABB24_012777</name>
</gene>
<comment type="similarity">
    <text evidence="5">Belongs to the BI1 family.</text>
</comment>
<name>A0ABD2U5C2_9SOLN</name>
<evidence type="ECO:0000256" key="3">
    <source>
        <dbReference type="ARBA" id="ARBA00022989"/>
    </source>
</evidence>
<keyword evidence="2 5" id="KW-0812">Transmembrane</keyword>
<keyword evidence="7" id="KW-1185">Reference proteome</keyword>
<dbReference type="PANTHER" id="PTHR23291:SF99">
    <property type="entry name" value="BAX INHIBITOR 1-LIKE"/>
    <property type="match status" value="1"/>
</dbReference>
<reference evidence="6 7" key="1">
    <citation type="submission" date="2024-05" db="EMBL/GenBank/DDBJ databases">
        <title>De novo assembly of an allotetraploid wild potato.</title>
        <authorList>
            <person name="Hosaka A.J."/>
        </authorList>
    </citation>
    <scope>NUCLEOTIDE SEQUENCE [LARGE SCALE GENOMIC DNA]</scope>
    <source>
        <tissue evidence="6">Young leaves</tissue>
    </source>
</reference>
<sequence>MNFSDMKLQIINGVKWYFNRNWNRNDMMNFNEIPEQVHTTLMKVYLILFCAMYCSTFGSFMQWISVAGGKFTVLSYVTSLILLYIIPPGRVNTRFLLSMLAAYSFGASVSAFPNYLFEIEQRIVLRLLTGITIGCGNLLCRAITTRKRSEIYRGCMKYCFVLPIYALVFIVLDKSRSALLVIKIHTMQILFMGYLMIYSQEILYDADFGDINLVNCTLTVFFHLPGIVIHAARLYLQGAGIEQHEHN</sequence>
<comment type="subcellular location">
    <subcellularLocation>
        <location evidence="1">Membrane</location>
        <topology evidence="1">Multi-pass membrane protein</topology>
    </subcellularLocation>
</comment>
<comment type="caution">
    <text evidence="6">The sequence shown here is derived from an EMBL/GenBank/DDBJ whole genome shotgun (WGS) entry which is preliminary data.</text>
</comment>
<keyword evidence="4 5" id="KW-0472">Membrane</keyword>
<feature type="transmembrane region" description="Helical" evidence="5">
    <location>
        <begin position="44"/>
        <end position="65"/>
    </location>
</feature>
<dbReference type="AlphaFoldDB" id="A0ABD2U5C2"/>
<feature type="transmembrane region" description="Helical" evidence="5">
    <location>
        <begin position="95"/>
        <end position="117"/>
    </location>
</feature>
<feature type="transmembrane region" description="Helical" evidence="5">
    <location>
        <begin position="155"/>
        <end position="172"/>
    </location>
</feature>
<organism evidence="6 7">
    <name type="scientific">Solanum stoloniferum</name>
    <dbReference type="NCBI Taxonomy" id="62892"/>
    <lineage>
        <taxon>Eukaryota</taxon>
        <taxon>Viridiplantae</taxon>
        <taxon>Streptophyta</taxon>
        <taxon>Embryophyta</taxon>
        <taxon>Tracheophyta</taxon>
        <taxon>Spermatophyta</taxon>
        <taxon>Magnoliopsida</taxon>
        <taxon>eudicotyledons</taxon>
        <taxon>Gunneridae</taxon>
        <taxon>Pentapetalae</taxon>
        <taxon>asterids</taxon>
        <taxon>lamiids</taxon>
        <taxon>Solanales</taxon>
        <taxon>Solanaceae</taxon>
        <taxon>Solanoideae</taxon>
        <taxon>Solaneae</taxon>
        <taxon>Solanum</taxon>
    </lineage>
</organism>
<dbReference type="EMBL" id="JBJKTR010000007">
    <property type="protein sequence ID" value="KAL3363714.1"/>
    <property type="molecule type" value="Genomic_DNA"/>
</dbReference>
<feature type="transmembrane region" description="Helical" evidence="5">
    <location>
        <begin position="71"/>
        <end position="88"/>
    </location>
</feature>
<proteinExistence type="inferred from homology"/>
<evidence type="ECO:0000256" key="5">
    <source>
        <dbReference type="RuleBase" id="RU004379"/>
    </source>
</evidence>
<evidence type="ECO:0000313" key="6">
    <source>
        <dbReference type="EMBL" id="KAL3363714.1"/>
    </source>
</evidence>
<feature type="transmembrane region" description="Helical" evidence="5">
    <location>
        <begin position="178"/>
        <end position="197"/>
    </location>
</feature>
<evidence type="ECO:0000256" key="4">
    <source>
        <dbReference type="ARBA" id="ARBA00023136"/>
    </source>
</evidence>
<keyword evidence="3 5" id="KW-1133">Transmembrane helix</keyword>
<evidence type="ECO:0000256" key="1">
    <source>
        <dbReference type="ARBA" id="ARBA00004141"/>
    </source>
</evidence>
<accession>A0ABD2U5C2</accession>
<dbReference type="GO" id="GO:0016020">
    <property type="term" value="C:membrane"/>
    <property type="evidence" value="ECO:0007669"/>
    <property type="project" value="UniProtKB-SubCell"/>
</dbReference>